<reference evidence="1" key="2">
    <citation type="submission" date="2015-02" db="UniProtKB">
        <authorList>
            <consortium name="EnsemblMetazoa"/>
        </authorList>
    </citation>
    <scope>IDENTIFICATION</scope>
</reference>
<dbReference type="PhylomeDB" id="T1JBY5"/>
<keyword evidence="2" id="KW-1185">Reference proteome</keyword>
<dbReference type="HOGENOM" id="CLU_1216124_0_0_1"/>
<dbReference type="PANTHER" id="PTHR47027">
    <property type="entry name" value="REVERSE TRANSCRIPTASE DOMAIN-CONTAINING PROTEIN"/>
    <property type="match status" value="1"/>
</dbReference>
<reference evidence="2" key="1">
    <citation type="submission" date="2011-05" db="EMBL/GenBank/DDBJ databases">
        <authorList>
            <person name="Richards S.R."/>
            <person name="Qu J."/>
            <person name="Jiang H."/>
            <person name="Jhangiani S.N."/>
            <person name="Agravi P."/>
            <person name="Goodspeed R."/>
            <person name="Gross S."/>
            <person name="Mandapat C."/>
            <person name="Jackson L."/>
            <person name="Mathew T."/>
            <person name="Pu L."/>
            <person name="Thornton R."/>
            <person name="Saada N."/>
            <person name="Wilczek-Boney K.B."/>
            <person name="Lee S."/>
            <person name="Kovar C."/>
            <person name="Wu Y."/>
            <person name="Scherer S.E."/>
            <person name="Worley K.C."/>
            <person name="Muzny D.M."/>
            <person name="Gibbs R."/>
        </authorList>
    </citation>
    <scope>NUCLEOTIDE SEQUENCE</scope>
    <source>
        <strain evidence="2">Brora</strain>
    </source>
</reference>
<dbReference type="EMBL" id="JH432039">
    <property type="status" value="NOT_ANNOTATED_CDS"/>
    <property type="molecule type" value="Genomic_DNA"/>
</dbReference>
<sequence>MQCKTGATSGCDSTIFDITGASGCASGGELCRGIKRVPLFSRPSENYQINNNWLRWNIEGTHVGKRKIYCLKFADDLAILAESKQGLQAMINDLERYVEKSKLIVNVAKRGGRRAKDECWWFEGQQIEVVKAFKYLEFIFSTKNSVGDHLRERAAKASKIVNRVWGIAKRAGLQDFGKLELLFDSLILSVVGYGVEVWGLRLHELVERVQGRFFKMLTGLDQNTPSYI</sequence>
<evidence type="ECO:0000313" key="1">
    <source>
        <dbReference type="EnsemblMetazoa" id="SMAR011291-PA"/>
    </source>
</evidence>
<accession>T1JBY5</accession>
<dbReference type="OMA" id="WNIEGTH"/>
<evidence type="ECO:0008006" key="3">
    <source>
        <dbReference type="Google" id="ProtNLM"/>
    </source>
</evidence>
<dbReference type="AlphaFoldDB" id="T1JBY5"/>
<dbReference type="EnsemblMetazoa" id="SMAR011291-RA">
    <property type="protein sequence ID" value="SMAR011291-PA"/>
    <property type="gene ID" value="SMAR011291"/>
</dbReference>
<dbReference type="PANTHER" id="PTHR47027:SF20">
    <property type="entry name" value="REVERSE TRANSCRIPTASE-LIKE PROTEIN WITH RNA-DIRECTED DNA POLYMERASE DOMAIN"/>
    <property type="match status" value="1"/>
</dbReference>
<name>T1JBY5_STRMM</name>
<organism evidence="1 2">
    <name type="scientific">Strigamia maritima</name>
    <name type="common">European centipede</name>
    <name type="synonym">Geophilus maritimus</name>
    <dbReference type="NCBI Taxonomy" id="126957"/>
    <lineage>
        <taxon>Eukaryota</taxon>
        <taxon>Metazoa</taxon>
        <taxon>Ecdysozoa</taxon>
        <taxon>Arthropoda</taxon>
        <taxon>Myriapoda</taxon>
        <taxon>Chilopoda</taxon>
        <taxon>Pleurostigmophora</taxon>
        <taxon>Geophilomorpha</taxon>
        <taxon>Linotaeniidae</taxon>
        <taxon>Strigamia</taxon>
    </lineage>
</organism>
<protein>
    <recommendedName>
        <fullName evidence="3">Reverse transcriptase domain-containing protein</fullName>
    </recommendedName>
</protein>
<proteinExistence type="predicted"/>
<dbReference type="Proteomes" id="UP000014500">
    <property type="component" value="Unassembled WGS sequence"/>
</dbReference>
<evidence type="ECO:0000313" key="2">
    <source>
        <dbReference type="Proteomes" id="UP000014500"/>
    </source>
</evidence>